<evidence type="ECO:0000256" key="2">
    <source>
        <dbReference type="ARBA" id="ARBA00022801"/>
    </source>
</evidence>
<keyword evidence="3" id="KW-0732">Signal</keyword>
<organism evidence="6">
    <name type="scientific">Dissoconium aciculare CBS 342.82</name>
    <dbReference type="NCBI Taxonomy" id="1314786"/>
    <lineage>
        <taxon>Eukaryota</taxon>
        <taxon>Fungi</taxon>
        <taxon>Dikarya</taxon>
        <taxon>Ascomycota</taxon>
        <taxon>Pezizomycotina</taxon>
        <taxon>Dothideomycetes</taxon>
        <taxon>Dothideomycetidae</taxon>
        <taxon>Mycosphaerellales</taxon>
        <taxon>Dissoconiaceae</taxon>
        <taxon>Dissoconium</taxon>
    </lineage>
</organism>
<feature type="chain" id="PRO_5027164239" description="Carboxylic ester hydrolase" evidence="3">
    <location>
        <begin position="19"/>
        <end position="569"/>
    </location>
</feature>
<dbReference type="Proteomes" id="UP000504637">
    <property type="component" value="Unplaced"/>
</dbReference>
<dbReference type="InterPro" id="IPR002018">
    <property type="entry name" value="CarbesteraseB"/>
</dbReference>
<reference evidence="6" key="3">
    <citation type="submission" date="2025-08" db="UniProtKB">
        <authorList>
            <consortium name="RefSeq"/>
        </authorList>
    </citation>
    <scope>IDENTIFICATION</scope>
    <source>
        <strain evidence="6">CBS 342.82</strain>
    </source>
</reference>
<gene>
    <name evidence="6" type="ORF">K489DRAFT_236500</name>
</gene>
<dbReference type="EC" id="3.1.1.-" evidence="3"/>
<reference evidence="6" key="2">
    <citation type="submission" date="2020-04" db="EMBL/GenBank/DDBJ databases">
        <authorList>
            <consortium name="NCBI Genome Project"/>
        </authorList>
    </citation>
    <scope>NUCLEOTIDE SEQUENCE</scope>
    <source>
        <strain evidence="6">CBS 342.82</strain>
    </source>
</reference>
<dbReference type="GeneID" id="54357648"/>
<reference evidence="6" key="1">
    <citation type="submission" date="2020-01" db="EMBL/GenBank/DDBJ databases">
        <authorList>
            <consortium name="DOE Joint Genome Institute"/>
            <person name="Haridas S."/>
            <person name="Albert R."/>
            <person name="Binder M."/>
            <person name="Bloem J."/>
            <person name="Labutti K."/>
            <person name="Salamov A."/>
            <person name="Andreopoulos B."/>
            <person name="Baker S.E."/>
            <person name="Barry K."/>
            <person name="Bills G."/>
            <person name="Bluhm B.H."/>
            <person name="Cannon C."/>
            <person name="Castanera R."/>
            <person name="Culley D.E."/>
            <person name="Daum C."/>
            <person name="Ezra D."/>
            <person name="Gonzalez J.B."/>
            <person name="Henrissat B."/>
            <person name="Kuo A."/>
            <person name="Liang C."/>
            <person name="Lipzen A."/>
            <person name="Lutzoni F."/>
            <person name="Magnuson J."/>
            <person name="Mondo S."/>
            <person name="Nolan M."/>
            <person name="Ohm R."/>
            <person name="Pangilinan J."/>
            <person name="Park H.-J."/>
            <person name="Ramirez L."/>
            <person name="Alfaro M."/>
            <person name="Sun H."/>
            <person name="Tritt A."/>
            <person name="Yoshinaga Y."/>
            <person name="Zwiers L.-H."/>
            <person name="Turgeon B.G."/>
            <person name="Goodwin S.B."/>
            <person name="Spatafora J.W."/>
            <person name="Crous P.W."/>
            <person name="Grigoriev I.V."/>
        </authorList>
    </citation>
    <scope>NUCLEOTIDE SEQUENCE</scope>
    <source>
        <strain evidence="6">CBS 342.82</strain>
    </source>
</reference>
<dbReference type="PANTHER" id="PTHR43918">
    <property type="entry name" value="ACETYLCHOLINESTERASE"/>
    <property type="match status" value="1"/>
</dbReference>
<evidence type="ECO:0000313" key="6">
    <source>
        <dbReference type="RefSeq" id="XP_033459267.1"/>
    </source>
</evidence>
<comment type="similarity">
    <text evidence="1 3">Belongs to the type-B carboxylesterase/lipase family.</text>
</comment>
<feature type="signal peptide" evidence="3">
    <location>
        <begin position="1"/>
        <end position="18"/>
    </location>
</feature>
<keyword evidence="2 3" id="KW-0378">Hydrolase</keyword>
<evidence type="ECO:0000256" key="3">
    <source>
        <dbReference type="RuleBase" id="RU361235"/>
    </source>
</evidence>
<dbReference type="InterPro" id="IPR019826">
    <property type="entry name" value="Carboxylesterase_B_AS"/>
</dbReference>
<feature type="domain" description="Carboxylesterase type B" evidence="4">
    <location>
        <begin position="33"/>
        <end position="534"/>
    </location>
</feature>
<dbReference type="GO" id="GO:0052689">
    <property type="term" value="F:carboxylic ester hydrolase activity"/>
    <property type="evidence" value="ECO:0007669"/>
    <property type="project" value="TreeGrafter"/>
</dbReference>
<dbReference type="OrthoDB" id="408631at2759"/>
<dbReference type="InterPro" id="IPR029058">
    <property type="entry name" value="AB_hydrolase_fold"/>
</dbReference>
<name>A0A6J3M2I4_9PEZI</name>
<protein>
    <recommendedName>
        <fullName evidence="3">Carboxylic ester hydrolase</fullName>
        <ecNumber evidence="3">3.1.1.-</ecNumber>
    </recommendedName>
</protein>
<evidence type="ECO:0000259" key="4">
    <source>
        <dbReference type="Pfam" id="PF00135"/>
    </source>
</evidence>
<evidence type="ECO:0000313" key="5">
    <source>
        <dbReference type="Proteomes" id="UP000504637"/>
    </source>
</evidence>
<evidence type="ECO:0000256" key="1">
    <source>
        <dbReference type="ARBA" id="ARBA00005964"/>
    </source>
</evidence>
<dbReference type="PROSITE" id="PS00122">
    <property type="entry name" value="CARBOXYLESTERASE_B_1"/>
    <property type="match status" value="1"/>
</dbReference>
<dbReference type="PANTHER" id="PTHR43918:SF4">
    <property type="entry name" value="CARBOXYLIC ESTER HYDROLASE"/>
    <property type="match status" value="1"/>
</dbReference>
<dbReference type="Gene3D" id="3.40.50.1820">
    <property type="entry name" value="alpha/beta hydrolase"/>
    <property type="match status" value="1"/>
</dbReference>
<dbReference type="Pfam" id="PF00135">
    <property type="entry name" value="COesterase"/>
    <property type="match status" value="1"/>
</dbReference>
<dbReference type="InterPro" id="IPR050654">
    <property type="entry name" value="AChE-related_enzymes"/>
</dbReference>
<accession>A0A6J3M2I4</accession>
<proteinExistence type="inferred from homology"/>
<dbReference type="PROSITE" id="PS00941">
    <property type="entry name" value="CARBOXYLESTERASE_B_2"/>
    <property type="match status" value="1"/>
</dbReference>
<dbReference type="SUPFAM" id="SSF53474">
    <property type="entry name" value="alpha/beta-Hydrolases"/>
    <property type="match status" value="1"/>
</dbReference>
<dbReference type="AlphaFoldDB" id="A0A6J3M2I4"/>
<sequence length="569" mass="62341">MVYTAWLFVASLVVLGSSSPISAYKASSNNAGPLVVTSNGTIQGIYSQAYSQDFFLGVPYAQPPIDELRFRNPVSLNSTFNGVFQATAFPPQCVGFGSDSDGRPQSEDCLYLNVVRPSGYENTTLPVAVWFHGGALVEGGIRDPRYNLSYIVGNSVNIGKPFIAVAVAYRLSAWGFLQSSQVSASGNTNMGLRDQRLALHYVQENIQAFGGDPQRVTIWGESAGAGSVGWHITAYNGRNDNLFRAAIMQSGNPLAYHNYRNTSYYQPYYQILITASGCLLAIDSLECLRNRPLGIVKAAIFATNLLMSWQPIVDEDFIVRTSSQQIADGAFVQVPIIDGANTDEGTAFSPLPVSDELSFLDKLVSPYEPVNIPSDLAAAANAVYPNKPEYWIPSAEMLGNSSIPRLFGDAEEWRRSAAYYGDAYFIANRRGTCQAWAARGLTAYSYRFNTLPAGVPRCIGATHFQEVAFVFNNTQGVGYSTNPFQGMPLAYQQLSKFMASAWTSFIVDLDPNSFITAGSGAPMWPKYSVDQPENMVWDASMTGIAYTEPDTFRQEGIQWILDHADAYQR</sequence>
<dbReference type="RefSeq" id="XP_033459267.1">
    <property type="nucleotide sequence ID" value="XM_033599849.1"/>
</dbReference>
<dbReference type="InterPro" id="IPR019819">
    <property type="entry name" value="Carboxylesterase_B_CS"/>
</dbReference>
<keyword evidence="5" id="KW-1185">Reference proteome</keyword>